<protein>
    <submittedName>
        <fullName evidence="2">Uncharacterized protein DUF177 involved in 23S rRNA accumulation</fullName>
    </submittedName>
</protein>
<evidence type="ECO:0000313" key="2">
    <source>
        <dbReference type="EMBL" id="RED53367.1"/>
    </source>
</evidence>
<evidence type="ECO:0000256" key="1">
    <source>
        <dbReference type="SAM" id="MobiDB-lite"/>
    </source>
</evidence>
<dbReference type="InterPro" id="IPR003772">
    <property type="entry name" value="YceD"/>
</dbReference>
<dbReference type="Pfam" id="PF02620">
    <property type="entry name" value="YceD"/>
    <property type="match status" value="1"/>
</dbReference>
<dbReference type="Proteomes" id="UP000256845">
    <property type="component" value="Unassembled WGS sequence"/>
</dbReference>
<evidence type="ECO:0000313" key="3">
    <source>
        <dbReference type="Proteomes" id="UP000256845"/>
    </source>
</evidence>
<proteinExistence type="predicted"/>
<organism evidence="2 3">
    <name type="scientific">Aestuariispira insulae</name>
    <dbReference type="NCBI Taxonomy" id="1461337"/>
    <lineage>
        <taxon>Bacteria</taxon>
        <taxon>Pseudomonadati</taxon>
        <taxon>Pseudomonadota</taxon>
        <taxon>Alphaproteobacteria</taxon>
        <taxon>Rhodospirillales</taxon>
        <taxon>Kiloniellaceae</taxon>
        <taxon>Aestuariispira</taxon>
    </lineage>
</organism>
<dbReference type="RefSeq" id="WP_115934520.1">
    <property type="nucleotide sequence ID" value="NZ_QRDW01000001.1"/>
</dbReference>
<comment type="caution">
    <text evidence="2">The sequence shown here is derived from an EMBL/GenBank/DDBJ whole genome shotgun (WGS) entry which is preliminary data.</text>
</comment>
<dbReference type="AlphaFoldDB" id="A0A3D9HV79"/>
<sequence length="189" mass="20932">MKNEQAENGREFSHVITAADLPREGRHFKFDLDEEIRAALARRFGLKSLDGMKAHLHAKPLVDGTIVRVEGEIQANLVQTCIVTLDPVPESVDEDFYAEFSTDDIEEEEIQHNLEEADPREPMEDGTIDLGELVAQQLGLMMEPYPRAKGADIGAMQAGAAEKGREFDVNGGRSNPFSVLAQLKDGKKK</sequence>
<gene>
    <name evidence="2" type="ORF">DFP90_101155</name>
</gene>
<name>A0A3D9HV79_9PROT</name>
<feature type="region of interest" description="Disordered" evidence="1">
    <location>
        <begin position="157"/>
        <end position="189"/>
    </location>
</feature>
<dbReference type="EMBL" id="QRDW01000001">
    <property type="protein sequence ID" value="RED53367.1"/>
    <property type="molecule type" value="Genomic_DNA"/>
</dbReference>
<accession>A0A3D9HV79</accession>
<reference evidence="2 3" key="1">
    <citation type="submission" date="2018-07" db="EMBL/GenBank/DDBJ databases">
        <title>Genomic Encyclopedia of Type Strains, Phase III (KMG-III): the genomes of soil and plant-associated and newly described type strains.</title>
        <authorList>
            <person name="Whitman W."/>
        </authorList>
    </citation>
    <scope>NUCLEOTIDE SEQUENCE [LARGE SCALE GENOMIC DNA]</scope>
    <source>
        <strain evidence="2 3">CECT 8488</strain>
    </source>
</reference>
<dbReference type="OrthoDB" id="8443793at2"/>
<keyword evidence="3" id="KW-1185">Reference proteome</keyword>